<dbReference type="Proteomes" id="UP000305067">
    <property type="component" value="Unassembled WGS sequence"/>
</dbReference>
<evidence type="ECO:0000256" key="1">
    <source>
        <dbReference type="SAM" id="SignalP"/>
    </source>
</evidence>
<proteinExistence type="predicted"/>
<feature type="chain" id="PRO_5022856798" evidence="1">
    <location>
        <begin position="19"/>
        <end position="198"/>
    </location>
</feature>
<gene>
    <name evidence="2" type="ORF">BDV98DRAFT_638839</name>
</gene>
<organism evidence="2 3">
    <name type="scientific">Pterulicium gracile</name>
    <dbReference type="NCBI Taxonomy" id="1884261"/>
    <lineage>
        <taxon>Eukaryota</taxon>
        <taxon>Fungi</taxon>
        <taxon>Dikarya</taxon>
        <taxon>Basidiomycota</taxon>
        <taxon>Agaricomycotina</taxon>
        <taxon>Agaricomycetes</taxon>
        <taxon>Agaricomycetidae</taxon>
        <taxon>Agaricales</taxon>
        <taxon>Pleurotineae</taxon>
        <taxon>Pterulaceae</taxon>
        <taxon>Pterulicium</taxon>
    </lineage>
</organism>
<reference evidence="2 3" key="1">
    <citation type="journal article" date="2019" name="Nat. Ecol. Evol.">
        <title>Megaphylogeny resolves global patterns of mushroom evolution.</title>
        <authorList>
            <person name="Varga T."/>
            <person name="Krizsan K."/>
            <person name="Foldi C."/>
            <person name="Dima B."/>
            <person name="Sanchez-Garcia M."/>
            <person name="Sanchez-Ramirez S."/>
            <person name="Szollosi G.J."/>
            <person name="Szarkandi J.G."/>
            <person name="Papp V."/>
            <person name="Albert L."/>
            <person name="Andreopoulos W."/>
            <person name="Angelini C."/>
            <person name="Antonin V."/>
            <person name="Barry K.W."/>
            <person name="Bougher N.L."/>
            <person name="Buchanan P."/>
            <person name="Buyck B."/>
            <person name="Bense V."/>
            <person name="Catcheside P."/>
            <person name="Chovatia M."/>
            <person name="Cooper J."/>
            <person name="Damon W."/>
            <person name="Desjardin D."/>
            <person name="Finy P."/>
            <person name="Geml J."/>
            <person name="Haridas S."/>
            <person name="Hughes K."/>
            <person name="Justo A."/>
            <person name="Karasinski D."/>
            <person name="Kautmanova I."/>
            <person name="Kiss B."/>
            <person name="Kocsube S."/>
            <person name="Kotiranta H."/>
            <person name="LaButti K.M."/>
            <person name="Lechner B.E."/>
            <person name="Liimatainen K."/>
            <person name="Lipzen A."/>
            <person name="Lukacs Z."/>
            <person name="Mihaltcheva S."/>
            <person name="Morgado L.N."/>
            <person name="Niskanen T."/>
            <person name="Noordeloos M.E."/>
            <person name="Ohm R.A."/>
            <person name="Ortiz-Santana B."/>
            <person name="Ovrebo C."/>
            <person name="Racz N."/>
            <person name="Riley R."/>
            <person name="Savchenko A."/>
            <person name="Shiryaev A."/>
            <person name="Soop K."/>
            <person name="Spirin V."/>
            <person name="Szebenyi C."/>
            <person name="Tomsovsky M."/>
            <person name="Tulloss R.E."/>
            <person name="Uehling J."/>
            <person name="Grigoriev I.V."/>
            <person name="Vagvolgyi C."/>
            <person name="Papp T."/>
            <person name="Martin F.M."/>
            <person name="Miettinen O."/>
            <person name="Hibbett D.S."/>
            <person name="Nagy L.G."/>
        </authorList>
    </citation>
    <scope>NUCLEOTIDE SEQUENCE [LARGE SCALE GENOMIC DNA]</scope>
    <source>
        <strain evidence="2 3">CBS 309.79</strain>
    </source>
</reference>
<dbReference type="AlphaFoldDB" id="A0A5C3Q300"/>
<feature type="signal peptide" evidence="1">
    <location>
        <begin position="1"/>
        <end position="18"/>
    </location>
</feature>
<protein>
    <submittedName>
        <fullName evidence="2">Uncharacterized protein</fullName>
    </submittedName>
</protein>
<dbReference type="EMBL" id="ML178871">
    <property type="protein sequence ID" value="TFK95896.1"/>
    <property type="molecule type" value="Genomic_DNA"/>
</dbReference>
<sequence length="198" mass="21987">MAAPGALLVPLGHIPVLALQQLQALPQLGPYRINYDIFTNPIKLLPGLGWGAYTGNTYSNCIIPHLINQGFFKNQYSNRLNPHTSPQHAYLAMVELRALTPLSKIVTTLKAAKMYYLPNDNVMDQTEELKLGGYFARRLEGIAPVQLATSLRLAYNNTHPVQQHIPPFAAVPGRPAPFNWPVHTRDTPAASIRANWVM</sequence>
<accession>A0A5C3Q300</accession>
<evidence type="ECO:0000313" key="2">
    <source>
        <dbReference type="EMBL" id="TFK95896.1"/>
    </source>
</evidence>
<evidence type="ECO:0000313" key="3">
    <source>
        <dbReference type="Proteomes" id="UP000305067"/>
    </source>
</evidence>
<keyword evidence="1" id="KW-0732">Signal</keyword>
<keyword evidence="3" id="KW-1185">Reference proteome</keyword>
<name>A0A5C3Q300_9AGAR</name>
<dbReference type="OrthoDB" id="2913347at2759"/>